<dbReference type="GO" id="GO:0005524">
    <property type="term" value="F:ATP binding"/>
    <property type="evidence" value="ECO:0007669"/>
    <property type="project" value="UniProtKB-KW"/>
</dbReference>
<dbReference type="InterPro" id="IPR000700">
    <property type="entry name" value="PAS-assoc_C"/>
</dbReference>
<feature type="domain" description="PAS" evidence="12">
    <location>
        <begin position="168"/>
        <end position="211"/>
    </location>
</feature>
<evidence type="ECO:0000256" key="3">
    <source>
        <dbReference type="ARBA" id="ARBA00022679"/>
    </source>
</evidence>
<dbReference type="SMART" id="SM00091">
    <property type="entry name" value="PAS"/>
    <property type="match status" value="2"/>
</dbReference>
<dbReference type="InterPro" id="IPR000014">
    <property type="entry name" value="PAS"/>
</dbReference>
<evidence type="ECO:0000259" key="13">
    <source>
        <dbReference type="PROSITE" id="PS50113"/>
    </source>
</evidence>
<dbReference type="SUPFAM" id="SSF55785">
    <property type="entry name" value="PYP-like sensor domain (PAS domain)"/>
    <property type="match status" value="2"/>
</dbReference>
<keyword evidence="4" id="KW-0547">Nucleotide-binding</keyword>
<dbReference type="InterPro" id="IPR001610">
    <property type="entry name" value="PAC"/>
</dbReference>
<dbReference type="SMART" id="SM00387">
    <property type="entry name" value="HATPase_c"/>
    <property type="match status" value="1"/>
</dbReference>
<feature type="coiled-coil region" evidence="9">
    <location>
        <begin position="4"/>
        <end position="52"/>
    </location>
</feature>
<dbReference type="InterPro" id="IPR036890">
    <property type="entry name" value="HATPase_C_sf"/>
</dbReference>
<evidence type="ECO:0000313" key="15">
    <source>
        <dbReference type="Proteomes" id="UP000663720"/>
    </source>
</evidence>
<dbReference type="RefSeq" id="WP_207687439.1">
    <property type="nucleotide sequence ID" value="NZ_CP061799.1"/>
</dbReference>
<feature type="domain" description="PAC" evidence="13">
    <location>
        <begin position="122"/>
        <end position="172"/>
    </location>
</feature>
<keyword evidence="6" id="KW-0067">ATP-binding</keyword>
<dbReference type="CDD" id="cd00130">
    <property type="entry name" value="PAS"/>
    <property type="match status" value="2"/>
</dbReference>
<keyword evidence="3" id="KW-0808">Transferase</keyword>
<dbReference type="GO" id="GO:0004673">
    <property type="term" value="F:protein histidine kinase activity"/>
    <property type="evidence" value="ECO:0007669"/>
    <property type="project" value="UniProtKB-EC"/>
</dbReference>
<dbReference type="InterPro" id="IPR011006">
    <property type="entry name" value="CheY-like_superfamily"/>
</dbReference>
<keyword evidence="15" id="KW-1185">Reference proteome</keyword>
<evidence type="ECO:0000259" key="10">
    <source>
        <dbReference type="PROSITE" id="PS50109"/>
    </source>
</evidence>
<keyword evidence="5 14" id="KW-0418">Kinase</keyword>
<evidence type="ECO:0000256" key="6">
    <source>
        <dbReference type="ARBA" id="ARBA00022840"/>
    </source>
</evidence>
<dbReference type="AlphaFoldDB" id="A0A975GHK6"/>
<dbReference type="NCBIfam" id="TIGR00229">
    <property type="entry name" value="sensory_box"/>
    <property type="match status" value="2"/>
</dbReference>
<evidence type="ECO:0000259" key="12">
    <source>
        <dbReference type="PROSITE" id="PS50112"/>
    </source>
</evidence>
<dbReference type="SMART" id="SM00086">
    <property type="entry name" value="PAC"/>
    <property type="match status" value="2"/>
</dbReference>
<evidence type="ECO:0000256" key="8">
    <source>
        <dbReference type="PROSITE-ProRule" id="PRU00169"/>
    </source>
</evidence>
<dbReference type="Proteomes" id="UP000663720">
    <property type="component" value="Chromosome"/>
</dbReference>
<name>A0A975GHK6_9BACT</name>
<dbReference type="Gene3D" id="1.10.287.130">
    <property type="match status" value="1"/>
</dbReference>
<feature type="modified residue" description="4-aspartylphosphate" evidence="8">
    <location>
        <position position="587"/>
    </location>
</feature>
<feature type="domain" description="PAS" evidence="12">
    <location>
        <begin position="49"/>
        <end position="119"/>
    </location>
</feature>
<dbReference type="PROSITE" id="PS50110">
    <property type="entry name" value="RESPONSE_REGULATORY"/>
    <property type="match status" value="1"/>
</dbReference>
<keyword evidence="9" id="KW-0175">Coiled coil</keyword>
<dbReference type="PANTHER" id="PTHR43065:SF46">
    <property type="entry name" value="C4-DICARBOXYLATE TRANSPORT SENSOR PROTEIN DCTB"/>
    <property type="match status" value="1"/>
</dbReference>
<evidence type="ECO:0000256" key="7">
    <source>
        <dbReference type="ARBA" id="ARBA00023012"/>
    </source>
</evidence>
<dbReference type="PROSITE" id="PS50113">
    <property type="entry name" value="PAC"/>
    <property type="match status" value="1"/>
</dbReference>
<dbReference type="Gene3D" id="3.40.50.2300">
    <property type="match status" value="1"/>
</dbReference>
<comment type="catalytic activity">
    <reaction evidence="1">
        <text>ATP + protein L-histidine = ADP + protein N-phospho-L-histidine.</text>
        <dbReference type="EC" id="2.7.13.3"/>
    </reaction>
</comment>
<protein>
    <recommendedName>
        <fullName evidence="2">histidine kinase</fullName>
        <ecNumber evidence="2">2.7.13.3</ecNumber>
    </recommendedName>
</protein>
<dbReference type="PROSITE" id="PS50112">
    <property type="entry name" value="PAS"/>
    <property type="match status" value="2"/>
</dbReference>
<dbReference type="InterPro" id="IPR003594">
    <property type="entry name" value="HATPase_dom"/>
</dbReference>
<dbReference type="Pfam" id="PF13426">
    <property type="entry name" value="PAS_9"/>
    <property type="match status" value="2"/>
</dbReference>
<dbReference type="GO" id="GO:0000160">
    <property type="term" value="P:phosphorelay signal transduction system"/>
    <property type="evidence" value="ECO:0007669"/>
    <property type="project" value="UniProtKB-KW"/>
</dbReference>
<dbReference type="PANTHER" id="PTHR43065">
    <property type="entry name" value="SENSOR HISTIDINE KINASE"/>
    <property type="match status" value="1"/>
</dbReference>
<dbReference type="Gene3D" id="3.30.450.20">
    <property type="entry name" value="PAS domain"/>
    <property type="match status" value="2"/>
</dbReference>
<dbReference type="InterPro" id="IPR005467">
    <property type="entry name" value="His_kinase_dom"/>
</dbReference>
<keyword evidence="8" id="KW-0597">Phosphoprotein</keyword>
<dbReference type="InterPro" id="IPR004358">
    <property type="entry name" value="Sig_transdc_His_kin-like_C"/>
</dbReference>
<dbReference type="InterPro" id="IPR001789">
    <property type="entry name" value="Sig_transdc_resp-reg_receiver"/>
</dbReference>
<dbReference type="Pfam" id="PF02518">
    <property type="entry name" value="HATPase_c"/>
    <property type="match status" value="1"/>
</dbReference>
<evidence type="ECO:0000256" key="4">
    <source>
        <dbReference type="ARBA" id="ARBA00022741"/>
    </source>
</evidence>
<dbReference type="Pfam" id="PF00072">
    <property type="entry name" value="Response_reg"/>
    <property type="match status" value="1"/>
</dbReference>
<keyword evidence="7" id="KW-0902">Two-component regulatory system</keyword>
<dbReference type="InterPro" id="IPR035965">
    <property type="entry name" value="PAS-like_dom_sf"/>
</dbReference>
<dbReference type="Gene3D" id="3.30.565.10">
    <property type="entry name" value="Histidine kinase-like ATPase, C-terminal domain"/>
    <property type="match status" value="1"/>
</dbReference>
<proteinExistence type="predicted"/>
<dbReference type="PROSITE" id="PS50109">
    <property type="entry name" value="HIS_KIN"/>
    <property type="match status" value="1"/>
</dbReference>
<dbReference type="SUPFAM" id="SSF55874">
    <property type="entry name" value="ATPase domain of HSP90 chaperone/DNA topoisomerase II/histidine kinase"/>
    <property type="match status" value="1"/>
</dbReference>
<sequence>MQDNKALEKRISELEELLVVSERKADILTNLLKEASLEYEQTLEKIKISESNFRAIFENAPEAIYIIEISSRRFLDCNPFILKWLGYTRNEIMTMRVEDILEPGARNVQENIEKAVNDGLVHILERGFKKKDGTIVEAEVTGTLLDYQGKQCFAAMVRDITERKQIEALGRYKELFENVSDPVFINDGQGRFLEVNDFACDCLGYTRDQLLMMCLRDITWPGHFPILTKMGRKIRKGETFRFELNLVNRAGAAIPFEIQGRLILHRNKSAFLSVARDLSFRKKLQEALIITERLSAVGEMATGVAHNFNNLLQMILASAEAAKSKLASGRLRDCGEAIKSIINASGRGADVVRRIKDFTLAGKNNIDEGKVFDLNALVSEAVELTRPLWKPPSSPRKYHINVIKGRHCFVKGKSSEIYEVLVNLIKNGLEAMPQGGTLTLSTYTRSEKVYLLISDTGCGIPEEHFQRIFEPFFSTKGSQSSGLGLSSCYGIIKKFQGNIHVNSVFGQGSEFIVIFPIGRYDEMTIKEENISQNHTPIRFLLIDDEVNILKSIKMYFEDSEVDITTASSAVQGIRLVRENRFDVILCDLGMDDMNGLEVGREIKKYNMDKGFKKIPFLLYTGLDKQMDVKQLKESGIDRVVNKPTPCENLLSIIREVANDNKNEV</sequence>
<evidence type="ECO:0000256" key="5">
    <source>
        <dbReference type="ARBA" id="ARBA00022777"/>
    </source>
</evidence>
<feature type="domain" description="Response regulatory" evidence="11">
    <location>
        <begin position="538"/>
        <end position="657"/>
    </location>
</feature>
<reference evidence="14" key="1">
    <citation type="journal article" date="2021" name="Microb. Physiol.">
        <title>Proteogenomic Insights into the Physiology of Marine, Sulfate-Reducing, Filamentous Desulfonema limicola and Desulfonema magnum.</title>
        <authorList>
            <person name="Schnaars V."/>
            <person name="Wohlbrand L."/>
            <person name="Scheve S."/>
            <person name="Hinrichs C."/>
            <person name="Reinhardt R."/>
            <person name="Rabus R."/>
        </authorList>
    </citation>
    <scope>NUCLEOTIDE SEQUENCE</scope>
    <source>
        <strain evidence="14">5ac10</strain>
    </source>
</reference>
<feature type="domain" description="Histidine kinase" evidence="10">
    <location>
        <begin position="303"/>
        <end position="519"/>
    </location>
</feature>
<evidence type="ECO:0000256" key="9">
    <source>
        <dbReference type="SAM" id="Coils"/>
    </source>
</evidence>
<evidence type="ECO:0000259" key="11">
    <source>
        <dbReference type="PROSITE" id="PS50110"/>
    </source>
</evidence>
<dbReference type="PRINTS" id="PR00344">
    <property type="entry name" value="BCTRLSENSOR"/>
</dbReference>
<dbReference type="EC" id="2.7.13.3" evidence="2"/>
<dbReference type="SUPFAM" id="SSF52172">
    <property type="entry name" value="CheY-like"/>
    <property type="match status" value="1"/>
</dbReference>
<evidence type="ECO:0000256" key="1">
    <source>
        <dbReference type="ARBA" id="ARBA00000085"/>
    </source>
</evidence>
<gene>
    <name evidence="14" type="ORF">dnl_37390</name>
</gene>
<accession>A0A975GHK6</accession>
<dbReference type="CDD" id="cd00156">
    <property type="entry name" value="REC"/>
    <property type="match status" value="1"/>
</dbReference>
<dbReference type="SMART" id="SM00448">
    <property type="entry name" value="REC"/>
    <property type="match status" value="1"/>
</dbReference>
<dbReference type="EMBL" id="CP061799">
    <property type="protein sequence ID" value="QTA81404.1"/>
    <property type="molecule type" value="Genomic_DNA"/>
</dbReference>
<dbReference type="KEGG" id="dli:dnl_37390"/>
<organism evidence="14 15">
    <name type="scientific">Desulfonema limicola</name>
    <dbReference type="NCBI Taxonomy" id="45656"/>
    <lineage>
        <taxon>Bacteria</taxon>
        <taxon>Pseudomonadati</taxon>
        <taxon>Thermodesulfobacteriota</taxon>
        <taxon>Desulfobacteria</taxon>
        <taxon>Desulfobacterales</taxon>
        <taxon>Desulfococcaceae</taxon>
        <taxon>Desulfonema</taxon>
    </lineage>
</organism>
<evidence type="ECO:0000256" key="2">
    <source>
        <dbReference type="ARBA" id="ARBA00012438"/>
    </source>
</evidence>
<evidence type="ECO:0000313" key="14">
    <source>
        <dbReference type="EMBL" id="QTA81404.1"/>
    </source>
</evidence>